<evidence type="ECO:0000313" key="1">
    <source>
        <dbReference type="EMBL" id="GEM17661.1"/>
    </source>
</evidence>
<protein>
    <submittedName>
        <fullName evidence="1">Uncharacterized protein</fullName>
    </submittedName>
</protein>
<dbReference type="Proteomes" id="UP000484858">
    <property type="component" value="Unassembled WGS sequence"/>
</dbReference>
<accession>A0A829WY33</accession>
<evidence type="ECO:0000313" key="2">
    <source>
        <dbReference type="Proteomes" id="UP000484858"/>
    </source>
</evidence>
<name>A0A829WY33_GLUOY</name>
<dbReference type="AlphaFoldDB" id="A0A829WY33"/>
<reference evidence="1 2" key="1">
    <citation type="submission" date="2013-04" db="EMBL/GenBank/DDBJ databases">
        <title>Gluconobacter oxydans NBRC 3293 whole genome sequence.</title>
        <authorList>
            <person name="Matsutani M."/>
            <person name="Yakushi T."/>
            <person name="Matsushita K."/>
        </authorList>
    </citation>
    <scope>NUCLEOTIDE SEQUENCE [LARGE SCALE GENOMIC DNA]</scope>
    <source>
        <strain evidence="1 2">NBRC 3293</strain>
    </source>
</reference>
<organism evidence="1 2">
    <name type="scientific">Gluconobacter oxydans NBRC 3293</name>
    <dbReference type="NCBI Taxonomy" id="1315969"/>
    <lineage>
        <taxon>Bacteria</taxon>
        <taxon>Pseudomonadati</taxon>
        <taxon>Pseudomonadota</taxon>
        <taxon>Alphaproteobacteria</taxon>
        <taxon>Acetobacterales</taxon>
        <taxon>Acetobacteraceae</taxon>
        <taxon>Gluconobacter</taxon>
    </lineage>
</organism>
<comment type="caution">
    <text evidence="1">The sequence shown here is derived from an EMBL/GenBank/DDBJ whole genome shotgun (WGS) entry which is preliminary data.</text>
</comment>
<proteinExistence type="predicted"/>
<dbReference type="EMBL" id="BARJ01000010">
    <property type="protein sequence ID" value="GEM17661.1"/>
    <property type="molecule type" value="Genomic_DNA"/>
</dbReference>
<sequence>MSKGTGPVLGKDNFHKPALVICFRACEDALNKRYEEASAGLDEPPGQH</sequence>
<gene>
    <name evidence="1" type="ORF">NBRC3293_2158</name>
</gene>